<gene>
    <name evidence="1" type="ORF">MNBD_GAMMA12-3630</name>
</gene>
<protein>
    <submittedName>
        <fullName evidence="1">Uncharacterized protein</fullName>
    </submittedName>
</protein>
<dbReference type="InterPro" id="IPR011043">
    <property type="entry name" value="Gal_Oxase/kelch_b-propeller"/>
</dbReference>
<organism evidence="1">
    <name type="scientific">hydrothermal vent metagenome</name>
    <dbReference type="NCBI Taxonomy" id="652676"/>
    <lineage>
        <taxon>unclassified sequences</taxon>
        <taxon>metagenomes</taxon>
        <taxon>ecological metagenomes</taxon>
    </lineage>
</organism>
<accession>A0A3B0Y973</accession>
<dbReference type="EMBL" id="UOFL01000130">
    <property type="protein sequence ID" value="VAW77355.1"/>
    <property type="molecule type" value="Genomic_DNA"/>
</dbReference>
<dbReference type="SUPFAM" id="SSF50965">
    <property type="entry name" value="Galactose oxidase, central domain"/>
    <property type="match status" value="1"/>
</dbReference>
<dbReference type="InterPro" id="IPR015915">
    <property type="entry name" value="Kelch-typ_b-propeller"/>
</dbReference>
<reference evidence="1" key="1">
    <citation type="submission" date="2018-06" db="EMBL/GenBank/DDBJ databases">
        <authorList>
            <person name="Zhirakovskaya E."/>
        </authorList>
    </citation>
    <scope>NUCLEOTIDE SEQUENCE</scope>
</reference>
<dbReference type="Gene3D" id="2.120.10.80">
    <property type="entry name" value="Kelch-type beta propeller"/>
    <property type="match status" value="1"/>
</dbReference>
<dbReference type="AlphaFoldDB" id="A0A3B0Y973"/>
<name>A0A3B0Y973_9ZZZZ</name>
<evidence type="ECO:0000313" key="1">
    <source>
        <dbReference type="EMBL" id="VAW77355.1"/>
    </source>
</evidence>
<sequence>MKNKIDLYDYFVSNNLAIAKDVCVEDFPNQFHLHNISLEYFEIDGDAIEICLSVYSKVMGDRLVAGFDIKLGGVADKSICYTDDIERLISVSIDKDIDDHDCTKLLLEVNDKRLVLNANISLGKSVDETSEQKVEKMVDEKASELSYPSKWVFDYNHVNLEWQWIDSPNSNKIEDYSVNADHFLEWRFPRQGDKNPTKMNSNVWEWLVHSKLPACLIADEFNLPTTFDEGPGWCFDRFGQTVNLLADRSLVYIAGEHEDWYDHNFFIYNDVVVVKPDQSVVFYCYPKDIFSPTDFHTATLVGDKIVIIGNLGYDADRDKHTQIYVLDLHSYAIQKIAAVGSSPGWIHKHKATLDDDHRSIVIEDGLLEVDEKKSLRENFDDWRLWLDDWRWEKLTDRQWIQWAVVRSDKKRLHFREYRQALWAFDHGDTNEYQKDIEDLKKKLTIDPDIQLITKLYQFSMVHNKVEADDEEYNVFWVEFEGVKIKFVEQSSALKVTIQGYLADETVRFIQASVIDKVSVLENVLCENEVYE</sequence>
<proteinExistence type="predicted"/>